<proteinExistence type="predicted"/>
<accession>A0A1S9TC87</accession>
<evidence type="ECO:0008006" key="5">
    <source>
        <dbReference type="Google" id="ProtNLM"/>
    </source>
</evidence>
<gene>
    <name evidence="2" type="ORF">BACI71_70660</name>
    <name evidence="1" type="ORF">BW900_07740</name>
</gene>
<sequence length="76" mass="9231">MKTRVHYSEEIKWKVIQMKKNGYSNRTIIETLGIKNTTIMCEFKKNQTTYPLKNIGNRWFRYFDMCSDFGGHFKKR</sequence>
<dbReference type="Gene3D" id="1.10.10.10">
    <property type="entry name" value="Winged helix-like DNA-binding domain superfamily/Winged helix DNA-binding domain"/>
    <property type="match status" value="1"/>
</dbReference>
<evidence type="ECO:0000313" key="2">
    <source>
        <dbReference type="EMBL" id="VXC83034.1"/>
    </source>
</evidence>
<organism evidence="1 3">
    <name type="scientific">Bacillus mycoides</name>
    <dbReference type="NCBI Taxonomy" id="1405"/>
    <lineage>
        <taxon>Bacteria</taxon>
        <taxon>Bacillati</taxon>
        <taxon>Bacillota</taxon>
        <taxon>Bacilli</taxon>
        <taxon>Bacillales</taxon>
        <taxon>Bacillaceae</taxon>
        <taxon>Bacillus</taxon>
        <taxon>Bacillus cereus group</taxon>
    </lineage>
</organism>
<protein>
    <recommendedName>
        <fullName evidence="5">Transposase</fullName>
    </recommendedName>
</protein>
<evidence type="ECO:0000313" key="1">
    <source>
        <dbReference type="EMBL" id="OOR07527.1"/>
    </source>
</evidence>
<dbReference type="AlphaFoldDB" id="A0A1S9TC87"/>
<evidence type="ECO:0000313" key="4">
    <source>
        <dbReference type="Proteomes" id="UP000437562"/>
    </source>
</evidence>
<dbReference type="EMBL" id="MUAI01000003">
    <property type="protein sequence ID" value="OOR07527.1"/>
    <property type="molecule type" value="Genomic_DNA"/>
</dbReference>
<dbReference type="InterPro" id="IPR036388">
    <property type="entry name" value="WH-like_DNA-bd_sf"/>
</dbReference>
<dbReference type="Proteomes" id="UP000437562">
    <property type="component" value="Unassembled WGS sequence"/>
</dbReference>
<reference evidence="1 3" key="1">
    <citation type="submission" date="2017-01" db="EMBL/GenBank/DDBJ databases">
        <title>Bacillus cereus isolates.</title>
        <authorList>
            <person name="Beno S.M."/>
        </authorList>
    </citation>
    <scope>NUCLEOTIDE SEQUENCE [LARGE SCALE GENOMIC DNA]</scope>
    <source>
        <strain evidence="1 3">FSL W7-1108</strain>
    </source>
</reference>
<evidence type="ECO:0000313" key="3">
    <source>
        <dbReference type="Proteomes" id="UP000190696"/>
    </source>
</evidence>
<reference evidence="2 4" key="2">
    <citation type="submission" date="2019-10" db="EMBL/GenBank/DDBJ databases">
        <authorList>
            <person name="Karimi E."/>
        </authorList>
    </citation>
    <scope>NUCLEOTIDE SEQUENCE [LARGE SCALE GENOMIC DNA]</scope>
    <source>
        <strain evidence="2">Bacillus sp. 71</strain>
    </source>
</reference>
<dbReference type="Proteomes" id="UP000190696">
    <property type="component" value="Unassembled WGS sequence"/>
</dbReference>
<accession>A0A654BRC5</accession>
<name>A0A1S9TC87_BACMY</name>
<dbReference type="EMBL" id="CABWMC010000032">
    <property type="protein sequence ID" value="VXC83034.1"/>
    <property type="molecule type" value="Genomic_DNA"/>
</dbReference>